<evidence type="ECO:0000313" key="3">
    <source>
        <dbReference type="EMBL" id="GEZ98672.1"/>
    </source>
</evidence>
<dbReference type="AlphaFoldDB" id="A0A699IZ82"/>
<comment type="caution">
    <text evidence="3">The sequence shown here is derived from an EMBL/GenBank/DDBJ whole genome shotgun (WGS) entry which is preliminary data.</text>
</comment>
<feature type="chain" id="PRO_5025520786" evidence="2">
    <location>
        <begin position="23"/>
        <end position="194"/>
    </location>
</feature>
<reference evidence="3" key="1">
    <citation type="journal article" date="2019" name="Sci. Rep.">
        <title>Draft genome of Tanacetum cinerariifolium, the natural source of mosquito coil.</title>
        <authorList>
            <person name="Yamashiro T."/>
            <person name="Shiraishi A."/>
            <person name="Satake H."/>
            <person name="Nakayama K."/>
        </authorList>
    </citation>
    <scope>NUCLEOTIDE SEQUENCE</scope>
</reference>
<keyword evidence="3" id="KW-0695">RNA-directed DNA polymerase</keyword>
<sequence length="194" mass="22469">CKLLAVGSLFFWQWEHLPLAVGTYTASGNSLLAVGMPCAFYSQHHLLIELEHKAYWALKHVNFDLKTASDHRKLQLNELSELRDQAYENSVIYKERIKKLHDSKIKNCIFNVGDQVLLFNSCLKIFSGKLKTRWRMHLNRGKIEPINADKEITLVDVETQEEIAQKLHDKEVKKAAAKDKQEKDDLERAQVLQK</sequence>
<accession>A0A699IZ82</accession>
<feature type="region of interest" description="Disordered" evidence="1">
    <location>
        <begin position="174"/>
        <end position="194"/>
    </location>
</feature>
<keyword evidence="3" id="KW-0548">Nucleotidyltransferase</keyword>
<dbReference type="EMBL" id="BKCJ010351756">
    <property type="protein sequence ID" value="GEZ98672.1"/>
    <property type="molecule type" value="Genomic_DNA"/>
</dbReference>
<evidence type="ECO:0000256" key="2">
    <source>
        <dbReference type="SAM" id="SignalP"/>
    </source>
</evidence>
<name>A0A699IZ82_TANCI</name>
<evidence type="ECO:0000256" key="1">
    <source>
        <dbReference type="SAM" id="MobiDB-lite"/>
    </source>
</evidence>
<dbReference type="GO" id="GO:0003964">
    <property type="term" value="F:RNA-directed DNA polymerase activity"/>
    <property type="evidence" value="ECO:0007669"/>
    <property type="project" value="UniProtKB-KW"/>
</dbReference>
<feature type="non-terminal residue" evidence="3">
    <location>
        <position position="1"/>
    </location>
</feature>
<keyword evidence="2" id="KW-0732">Signal</keyword>
<feature type="signal peptide" evidence="2">
    <location>
        <begin position="1"/>
        <end position="22"/>
    </location>
</feature>
<organism evidence="3">
    <name type="scientific">Tanacetum cinerariifolium</name>
    <name type="common">Dalmatian daisy</name>
    <name type="synonym">Chrysanthemum cinerariifolium</name>
    <dbReference type="NCBI Taxonomy" id="118510"/>
    <lineage>
        <taxon>Eukaryota</taxon>
        <taxon>Viridiplantae</taxon>
        <taxon>Streptophyta</taxon>
        <taxon>Embryophyta</taxon>
        <taxon>Tracheophyta</taxon>
        <taxon>Spermatophyta</taxon>
        <taxon>Magnoliopsida</taxon>
        <taxon>eudicotyledons</taxon>
        <taxon>Gunneridae</taxon>
        <taxon>Pentapetalae</taxon>
        <taxon>asterids</taxon>
        <taxon>campanulids</taxon>
        <taxon>Asterales</taxon>
        <taxon>Asteraceae</taxon>
        <taxon>Asteroideae</taxon>
        <taxon>Anthemideae</taxon>
        <taxon>Anthemidinae</taxon>
        <taxon>Tanacetum</taxon>
    </lineage>
</organism>
<protein>
    <submittedName>
        <fullName evidence="3">Reverse transcriptase domain-containing protein</fullName>
    </submittedName>
</protein>
<proteinExistence type="predicted"/>
<feature type="compositionally biased region" description="Basic and acidic residues" evidence="1">
    <location>
        <begin position="174"/>
        <end position="188"/>
    </location>
</feature>
<gene>
    <name evidence="3" type="ORF">Tci_570645</name>
</gene>
<keyword evidence="3" id="KW-0808">Transferase</keyword>